<evidence type="ECO:0000313" key="1">
    <source>
        <dbReference type="EMBL" id="KAF3578677.1"/>
    </source>
</evidence>
<comment type="caution">
    <text evidence="1">The sequence shown here is derived from an EMBL/GenBank/DDBJ whole genome shotgun (WGS) entry which is preliminary data.</text>
</comment>
<protein>
    <submittedName>
        <fullName evidence="1">Uncharacterized protein</fullName>
    </submittedName>
</protein>
<gene>
    <name evidence="1" type="ORF">DY000_02029656</name>
</gene>
<organism evidence="1 2">
    <name type="scientific">Brassica cretica</name>
    <name type="common">Mustard</name>
    <dbReference type="NCBI Taxonomy" id="69181"/>
    <lineage>
        <taxon>Eukaryota</taxon>
        <taxon>Viridiplantae</taxon>
        <taxon>Streptophyta</taxon>
        <taxon>Embryophyta</taxon>
        <taxon>Tracheophyta</taxon>
        <taxon>Spermatophyta</taxon>
        <taxon>Magnoliopsida</taxon>
        <taxon>eudicotyledons</taxon>
        <taxon>Gunneridae</taxon>
        <taxon>Pentapetalae</taxon>
        <taxon>rosids</taxon>
        <taxon>malvids</taxon>
        <taxon>Brassicales</taxon>
        <taxon>Brassicaceae</taxon>
        <taxon>Brassiceae</taxon>
        <taxon>Brassica</taxon>
    </lineage>
</organism>
<keyword evidence="2" id="KW-1185">Reference proteome</keyword>
<reference evidence="1 2" key="1">
    <citation type="journal article" date="2020" name="BMC Genomics">
        <title>Intraspecific diversification of the crop wild relative Brassica cretica Lam. using demographic model selection.</title>
        <authorList>
            <person name="Kioukis A."/>
            <person name="Michalopoulou V.A."/>
            <person name="Briers L."/>
            <person name="Pirintsos S."/>
            <person name="Studholme D.J."/>
            <person name="Pavlidis P."/>
            <person name="Sarris P.F."/>
        </authorList>
    </citation>
    <scope>NUCLEOTIDE SEQUENCE [LARGE SCALE GENOMIC DNA]</scope>
    <source>
        <strain evidence="2">cv. PFS-1207/04</strain>
    </source>
</reference>
<name>A0ABQ7DL43_BRACR</name>
<evidence type="ECO:0000313" key="2">
    <source>
        <dbReference type="Proteomes" id="UP000266723"/>
    </source>
</evidence>
<sequence>MSLRRSRRGKEEADEVVEIEDVCERPPKRLFAIDRFPCAERHTRDGEADGFMIWKSLQNFCFRLNVADVQKAKHDFELPIKPMTEICGSNEEM</sequence>
<dbReference type="EMBL" id="QGKV02000649">
    <property type="protein sequence ID" value="KAF3578677.1"/>
    <property type="molecule type" value="Genomic_DNA"/>
</dbReference>
<dbReference type="Proteomes" id="UP000266723">
    <property type="component" value="Unassembled WGS sequence"/>
</dbReference>
<accession>A0ABQ7DL43</accession>
<proteinExistence type="predicted"/>